<keyword evidence="8" id="KW-1185">Reference proteome</keyword>
<dbReference type="InterPro" id="IPR015424">
    <property type="entry name" value="PyrdxlP-dep_Trfase"/>
</dbReference>
<dbReference type="InterPro" id="IPR021115">
    <property type="entry name" value="Pyridoxal-P_BS"/>
</dbReference>
<evidence type="ECO:0000256" key="4">
    <source>
        <dbReference type="ARBA" id="ARBA00022898"/>
    </source>
</evidence>
<dbReference type="InterPro" id="IPR015422">
    <property type="entry name" value="PyrdxlP-dep_Trfase_small"/>
</dbReference>
<evidence type="ECO:0000256" key="6">
    <source>
        <dbReference type="PIRSR" id="PIRSR602129-50"/>
    </source>
</evidence>
<comment type="cofactor">
    <cofactor evidence="1 6">
        <name>pyridoxal 5'-phosphate</name>
        <dbReference type="ChEBI" id="CHEBI:597326"/>
    </cofactor>
</comment>
<dbReference type="PRINTS" id="PR00800">
    <property type="entry name" value="YHDCRBOXLASE"/>
</dbReference>
<dbReference type="GO" id="GO:0030170">
    <property type="term" value="F:pyridoxal phosphate binding"/>
    <property type="evidence" value="ECO:0007669"/>
    <property type="project" value="InterPro"/>
</dbReference>
<dbReference type="InterPro" id="IPR002129">
    <property type="entry name" value="PyrdxlP-dep_de-COase"/>
</dbReference>
<gene>
    <name evidence="7" type="ORF">AAWM_09811</name>
</gene>
<keyword evidence="3" id="KW-0210">Decarboxylase</keyword>
<dbReference type="AlphaFoldDB" id="A0A401L611"/>
<dbReference type="SUPFAM" id="SSF52047">
    <property type="entry name" value="RNI-like"/>
    <property type="match status" value="1"/>
</dbReference>
<dbReference type="Gene3D" id="3.40.640.10">
    <property type="entry name" value="Type I PLP-dependent aspartate aminotransferase-like (Major domain)"/>
    <property type="match status" value="1"/>
</dbReference>
<comment type="caution">
    <text evidence="7">The sequence shown here is derived from an EMBL/GenBank/DDBJ whole genome shotgun (WGS) entry which is preliminary data.</text>
</comment>
<dbReference type="InterPro" id="IPR015421">
    <property type="entry name" value="PyrdxlP-dep_Trfase_major"/>
</dbReference>
<evidence type="ECO:0000313" key="8">
    <source>
        <dbReference type="Proteomes" id="UP000286921"/>
    </source>
</evidence>
<dbReference type="Gene3D" id="1.20.1340.10">
    <property type="entry name" value="dopa decarboxylase, N-terminal domain"/>
    <property type="match status" value="1"/>
</dbReference>
<dbReference type="GO" id="GO:0019752">
    <property type="term" value="P:carboxylic acid metabolic process"/>
    <property type="evidence" value="ECO:0007669"/>
    <property type="project" value="InterPro"/>
</dbReference>
<dbReference type="PANTHER" id="PTHR11999:SF70">
    <property type="entry name" value="MIP05841P"/>
    <property type="match status" value="1"/>
</dbReference>
<dbReference type="GO" id="GO:0016831">
    <property type="term" value="F:carboxy-lyase activity"/>
    <property type="evidence" value="ECO:0007669"/>
    <property type="project" value="UniProtKB-KW"/>
</dbReference>
<dbReference type="EMBL" id="BDHI01000028">
    <property type="protein sequence ID" value="GCB26926.1"/>
    <property type="molecule type" value="Genomic_DNA"/>
</dbReference>
<dbReference type="Gene3D" id="3.90.1150.10">
    <property type="entry name" value="Aspartate Aminotransferase, domain 1"/>
    <property type="match status" value="1"/>
</dbReference>
<dbReference type="SUPFAM" id="SSF53383">
    <property type="entry name" value="PLP-dependent transferases"/>
    <property type="match status" value="1"/>
</dbReference>
<dbReference type="PANTHER" id="PTHR11999">
    <property type="entry name" value="GROUP II PYRIDOXAL-5-PHOSPHATE DECARBOXYLASE"/>
    <property type="match status" value="1"/>
</dbReference>
<name>A0A401L611_ASPAW</name>
<organism evidence="7 8">
    <name type="scientific">Aspergillus awamori</name>
    <name type="common">Black koji mold</name>
    <dbReference type="NCBI Taxonomy" id="105351"/>
    <lineage>
        <taxon>Eukaryota</taxon>
        <taxon>Fungi</taxon>
        <taxon>Dikarya</taxon>
        <taxon>Ascomycota</taxon>
        <taxon>Pezizomycotina</taxon>
        <taxon>Eurotiomycetes</taxon>
        <taxon>Eurotiomycetidae</taxon>
        <taxon>Eurotiales</taxon>
        <taxon>Aspergillaceae</taxon>
        <taxon>Aspergillus</taxon>
    </lineage>
</organism>
<evidence type="ECO:0000256" key="2">
    <source>
        <dbReference type="ARBA" id="ARBA00009533"/>
    </source>
</evidence>
<evidence type="ECO:0000256" key="1">
    <source>
        <dbReference type="ARBA" id="ARBA00001933"/>
    </source>
</evidence>
<dbReference type="InterPro" id="IPR010977">
    <property type="entry name" value="Aromatic_deC"/>
</dbReference>
<proteinExistence type="inferred from homology"/>
<dbReference type="GO" id="GO:0005737">
    <property type="term" value="C:cytoplasm"/>
    <property type="evidence" value="ECO:0007669"/>
    <property type="project" value="TreeGrafter"/>
</dbReference>
<keyword evidence="5" id="KW-0456">Lyase</keyword>
<evidence type="ECO:0000256" key="3">
    <source>
        <dbReference type="ARBA" id="ARBA00022793"/>
    </source>
</evidence>
<dbReference type="GO" id="GO:0006520">
    <property type="term" value="P:amino acid metabolic process"/>
    <property type="evidence" value="ECO:0007669"/>
    <property type="project" value="InterPro"/>
</dbReference>
<dbReference type="Pfam" id="PF00282">
    <property type="entry name" value="Pyridoxal_deC"/>
    <property type="match status" value="1"/>
</dbReference>
<dbReference type="STRING" id="105351.A0A401L611"/>
<evidence type="ECO:0000313" key="7">
    <source>
        <dbReference type="EMBL" id="GCB26926.1"/>
    </source>
</evidence>
<accession>A0A401L611</accession>
<comment type="similarity">
    <text evidence="2">Belongs to the group II decarboxylase family.</text>
</comment>
<protein>
    <submittedName>
        <fullName evidence="7">Aromatic-L-amino-acid decarboxylase</fullName>
    </submittedName>
</protein>
<dbReference type="PROSITE" id="PS00392">
    <property type="entry name" value="DDC_GAD_HDC_YDC"/>
    <property type="match status" value="1"/>
</dbReference>
<reference evidence="7 8" key="1">
    <citation type="submission" date="2016-09" db="EMBL/GenBank/DDBJ databases">
        <title>Aspergillus awamori IFM 58123T.</title>
        <authorList>
            <person name="Kusuya Y."/>
            <person name="Shimizu M."/>
            <person name="Takahashi H."/>
            <person name="Yaguchi T."/>
        </authorList>
    </citation>
    <scope>NUCLEOTIDE SEQUENCE [LARGE SCALE GENOMIC DNA]</scope>
    <source>
        <strain evidence="7 8">IFM 58123</strain>
    </source>
</reference>
<sequence length="1025" mass="117093">MPDFQVVEDVWHQICEYLETRDLFNICLTSRTINHVGTRYLYRKIKWDWKGKKSRYRIMSLWTALVQDKDKRSRLCGFVREVHLLGSTPPKDTRMVECPEIHESNPSSLSIIRSDKVPFYQEIDYLRDVVSSVVESPKGRLAWFESIAARNVYALVALLLPLLHNLRSLKLDYTFAVNGGYPGQMIESLTSGKEIHSAELQNNFEHLEVFDYGTNALHNNLPHSCDNTYIRMRYSSQLIPIFQLQQIKHLKVWLRSRHGLLLARIPDVQMNHWALETLVLDHISVMDCALFKIFKRTNKLRSLHLGMNAEEKDFWYVGIPSADDSKYIWNGLRALCGCLEHLSISFSITPRSREYRIDTIMWGPLFRHMTAGFFQDFTRLKTLELPIQMLNGFRDIMEVGIQQDLPVTLERLGLRWDFRDVQSYDVPTATVRILWVLTEFLRLPDRHQRVPLLQEVIIRLFIGEDGLSRTVVDCDDLIEQFNMEQPGPILQEQEGDEADDPMEDAMFLAQLVAEGHTTDQPPKKTVINYFDDLPNQRVVPTIEPGYLRPLIPTSPPENPEPWSAIQSDIETKIKPGITHWQSPNFMAFFPAGVTYPSILGEMYSAAFTAPAFNWLCSPACTELETIVMDWLAQALALPECFLSTSENRGGGVIQVTASDTVATMMIAARERRVTEMVVSEGFKPDTVEYEDRMMELRSRLVALASNQAHSSTAKGALLAGTRFRSVEARLEDNLEMTGERLRAVLEGLDRDKLTPYFITLGLGTTNSCAVDRFREIKAVLAEKEHWKRIWVHIDAAYAGAALVADEWQYISKEFAEGVDSFNLNMHKWLLVNFDASCLFIRNREDLTNALDITPAYLRNHYSDSGKVTDYRNWSMSLGRRFRALKIWFVMRSYGLTGMKDYIRKSIGLGDTFASLVRGRADLFEIITTPAFGLTVFRIKSPKSGTTMVEADNGVLVAQPDEAANELTKEVYELVNSRGEIFITSTVVCGVYAIRVVSTNPAAEEKYVKRAFEILVETAEEVIKRG</sequence>
<feature type="modified residue" description="N6-(pyridoxal phosphate)lysine" evidence="6">
    <location>
        <position position="827"/>
    </location>
</feature>
<keyword evidence="4 6" id="KW-0663">Pyridoxal phosphate</keyword>
<dbReference type="Proteomes" id="UP000286921">
    <property type="component" value="Unassembled WGS sequence"/>
</dbReference>
<evidence type="ECO:0000256" key="5">
    <source>
        <dbReference type="ARBA" id="ARBA00023239"/>
    </source>
</evidence>